<dbReference type="InterPro" id="IPR036196">
    <property type="entry name" value="Ptyr_pPase_sf"/>
</dbReference>
<evidence type="ECO:0000256" key="1">
    <source>
        <dbReference type="ARBA" id="ARBA00011063"/>
    </source>
</evidence>
<evidence type="ECO:0000313" key="7">
    <source>
        <dbReference type="EMBL" id="MBY9074052.1"/>
    </source>
</evidence>
<dbReference type="EC" id="3.1.3.48" evidence="2"/>
<dbReference type="RefSeq" id="WP_221023774.1">
    <property type="nucleotide sequence ID" value="NZ_JAIEZQ010000001.1"/>
</dbReference>
<keyword evidence="3" id="KW-0378">Hydrolase</keyword>
<comment type="caution">
    <text evidence="7">The sequence shown here is derived from an EMBL/GenBank/DDBJ whole genome shotgun (WGS) entry which is preliminary data.</text>
</comment>
<dbReference type="InterPro" id="IPR017867">
    <property type="entry name" value="Tyr_phospatase_low_mol_wt"/>
</dbReference>
<dbReference type="InterPro" id="IPR023485">
    <property type="entry name" value="Ptyr_pPase"/>
</dbReference>
<organism evidence="7 8">
    <name type="scientific">Nocardioides jiangsuensis</name>
    <dbReference type="NCBI Taxonomy" id="2866161"/>
    <lineage>
        <taxon>Bacteria</taxon>
        <taxon>Bacillati</taxon>
        <taxon>Actinomycetota</taxon>
        <taxon>Actinomycetes</taxon>
        <taxon>Propionibacteriales</taxon>
        <taxon>Nocardioidaceae</taxon>
        <taxon>Nocardioides</taxon>
    </lineage>
</organism>
<dbReference type="Proteomes" id="UP000754710">
    <property type="component" value="Unassembled WGS sequence"/>
</dbReference>
<name>A0ABS7RHR0_9ACTN</name>
<reference evidence="7 8" key="1">
    <citation type="submission" date="2021-08" db="EMBL/GenBank/DDBJ databases">
        <title>Nocardioides bacterium WL0053 sp. nov., isolated from the sediment.</title>
        <authorList>
            <person name="Wang L."/>
            <person name="Zhang D."/>
            <person name="Zhang A."/>
        </authorList>
    </citation>
    <scope>NUCLEOTIDE SEQUENCE [LARGE SCALE GENOMIC DNA]</scope>
    <source>
        <strain evidence="7 8">WL0053</strain>
    </source>
</reference>
<accession>A0ABS7RHR0</accession>
<evidence type="ECO:0000256" key="2">
    <source>
        <dbReference type="ARBA" id="ARBA00013064"/>
    </source>
</evidence>
<evidence type="ECO:0000256" key="5">
    <source>
        <dbReference type="SAM" id="MobiDB-lite"/>
    </source>
</evidence>
<dbReference type="PANTHER" id="PTHR11717">
    <property type="entry name" value="LOW MOLECULAR WEIGHT PROTEIN TYROSINE PHOSPHATASE"/>
    <property type="match status" value="1"/>
</dbReference>
<comment type="similarity">
    <text evidence="1">Belongs to the low molecular weight phosphotyrosine protein phosphatase family.</text>
</comment>
<protein>
    <recommendedName>
        <fullName evidence="2">protein-tyrosine-phosphatase</fullName>
        <ecNumber evidence="2">3.1.3.48</ecNumber>
    </recommendedName>
</protein>
<evidence type="ECO:0000259" key="6">
    <source>
        <dbReference type="SMART" id="SM00226"/>
    </source>
</evidence>
<keyword evidence="8" id="KW-1185">Reference proteome</keyword>
<sequence length="185" mass="19882">MTDPDRPGATPTHRTPLPPPRTGGRYRIAVVCLGNICRSPIGQVVLTEHVDRAGLSDRVEVVSAGTGGWHVGHPMDRRAATVLTAHGYDASQHRATQFEATWFDEHDLVLAMDGSNHADLTDVAPGGDVSRLRMFRDFDPRADDGDRDVPDPYFGDEDGFGSVLATVERTAAALVAALEAELGRG</sequence>
<keyword evidence="4" id="KW-0904">Protein phosphatase</keyword>
<evidence type="ECO:0000313" key="8">
    <source>
        <dbReference type="Proteomes" id="UP000754710"/>
    </source>
</evidence>
<dbReference type="SUPFAM" id="SSF52788">
    <property type="entry name" value="Phosphotyrosine protein phosphatases I"/>
    <property type="match status" value="1"/>
</dbReference>
<dbReference type="PANTHER" id="PTHR11717:SF7">
    <property type="entry name" value="LOW MOLECULAR WEIGHT PHOSPHOTYROSINE PROTEIN PHOSPHATASE"/>
    <property type="match status" value="1"/>
</dbReference>
<feature type="domain" description="Phosphotyrosine protein phosphatase I" evidence="6">
    <location>
        <begin position="26"/>
        <end position="177"/>
    </location>
</feature>
<proteinExistence type="inferred from homology"/>
<dbReference type="EMBL" id="JAIEZQ010000001">
    <property type="protein sequence ID" value="MBY9074052.1"/>
    <property type="molecule type" value="Genomic_DNA"/>
</dbReference>
<feature type="region of interest" description="Disordered" evidence="5">
    <location>
        <begin position="1"/>
        <end position="22"/>
    </location>
</feature>
<dbReference type="InterPro" id="IPR050438">
    <property type="entry name" value="LMW_PTPase"/>
</dbReference>
<evidence type="ECO:0000256" key="4">
    <source>
        <dbReference type="ARBA" id="ARBA00022912"/>
    </source>
</evidence>
<dbReference type="PRINTS" id="PR00719">
    <property type="entry name" value="LMWPTPASE"/>
</dbReference>
<dbReference type="SMART" id="SM00226">
    <property type="entry name" value="LMWPc"/>
    <property type="match status" value="1"/>
</dbReference>
<gene>
    <name evidence="7" type="ORF">K1X13_04365</name>
</gene>
<dbReference type="CDD" id="cd16343">
    <property type="entry name" value="LMWPTP"/>
    <property type="match status" value="1"/>
</dbReference>
<dbReference type="Gene3D" id="3.40.50.2300">
    <property type="match status" value="1"/>
</dbReference>
<evidence type="ECO:0000256" key="3">
    <source>
        <dbReference type="ARBA" id="ARBA00022801"/>
    </source>
</evidence>
<dbReference type="Pfam" id="PF01451">
    <property type="entry name" value="LMWPc"/>
    <property type="match status" value="1"/>
</dbReference>